<sequence length="399" mass="45067">MGSCRSCLALPQISHRRPHLGERDMTEMDSDLLDLPLGVKIPVKPKFKTVLSRGKLGEKLQRPSPFNLDDPYIHETSLQYSCLHDPHLQDYHKRKDILRMLRRQGVITSDNDVVCTAKEFNDYRHYLTRIKLQSEKILGQQEEGLLPSLAKLKDSPKLLGTTDTSCQAEWWPQPQKPYFPHPQKSKETPLKSGKLRRGKIDLDKGQIYSRLELDQEDASTAADSQSQHDNTAAEAQKLQELVEAIVYKVFARLKVPRDQRVSFLRNTAQAIRRSVFCSCMRTEPAKTPLNHHQEMEMVAKELLAMVLESLGNHLESKASEPGMAASWKDMPVDGEVTQANTSKEAETAFSDTARIQAALDKLTIQVVKNVHCLLKSMIAAQFEGDSNCECTEIPELPKG</sequence>
<organism evidence="2 3">
    <name type="scientific">Zosterops borbonicus</name>
    <dbReference type="NCBI Taxonomy" id="364589"/>
    <lineage>
        <taxon>Eukaryota</taxon>
        <taxon>Metazoa</taxon>
        <taxon>Chordata</taxon>
        <taxon>Craniata</taxon>
        <taxon>Vertebrata</taxon>
        <taxon>Euteleostomi</taxon>
        <taxon>Archelosauria</taxon>
        <taxon>Archosauria</taxon>
        <taxon>Dinosauria</taxon>
        <taxon>Saurischia</taxon>
        <taxon>Theropoda</taxon>
        <taxon>Coelurosauria</taxon>
        <taxon>Aves</taxon>
        <taxon>Neognathae</taxon>
        <taxon>Neoaves</taxon>
        <taxon>Telluraves</taxon>
        <taxon>Australaves</taxon>
        <taxon>Passeriformes</taxon>
        <taxon>Sylvioidea</taxon>
        <taxon>Zosteropidae</taxon>
        <taxon>Zosterops</taxon>
    </lineage>
</organism>
<dbReference type="InterPro" id="IPR038891">
    <property type="entry name" value="FSIP2"/>
</dbReference>
<protein>
    <submittedName>
        <fullName evidence="2">Uncharacterized protein</fullName>
    </submittedName>
</protein>
<gene>
    <name evidence="2" type="ORF">HGM15179_018631</name>
</gene>
<dbReference type="AlphaFoldDB" id="A0A8K1DB16"/>
<dbReference type="OrthoDB" id="9218558at2759"/>
<evidence type="ECO:0000256" key="1">
    <source>
        <dbReference type="SAM" id="MobiDB-lite"/>
    </source>
</evidence>
<feature type="region of interest" description="Disordered" evidence="1">
    <location>
        <begin position="170"/>
        <end position="196"/>
    </location>
</feature>
<dbReference type="EMBL" id="SWJQ01001344">
    <property type="protein sequence ID" value="TRZ08472.1"/>
    <property type="molecule type" value="Genomic_DNA"/>
</dbReference>
<dbReference type="Proteomes" id="UP000796761">
    <property type="component" value="Unassembled WGS sequence"/>
</dbReference>
<name>A0A8K1DB16_9PASS</name>
<reference evidence="2" key="1">
    <citation type="submission" date="2019-04" db="EMBL/GenBank/DDBJ databases">
        <title>Genome assembly of Zosterops borbonicus 15179.</title>
        <authorList>
            <person name="Leroy T."/>
            <person name="Anselmetti Y."/>
            <person name="Tilak M.-K."/>
            <person name="Nabholz B."/>
        </authorList>
    </citation>
    <scope>NUCLEOTIDE SEQUENCE</scope>
    <source>
        <strain evidence="2">HGM_15179</strain>
        <tissue evidence="2">Muscle</tissue>
    </source>
</reference>
<comment type="caution">
    <text evidence="2">The sequence shown here is derived from an EMBL/GenBank/DDBJ whole genome shotgun (WGS) entry which is preliminary data.</text>
</comment>
<dbReference type="PANTHER" id="PTHR47315">
    <property type="entry name" value="FIBROUS SHEATH INTERACTING PROTEIN 2"/>
    <property type="match status" value="1"/>
</dbReference>
<dbReference type="PANTHER" id="PTHR47315:SF3">
    <property type="entry name" value="FIBROUS SHEATH-INTERACTING PROTEIN 2-LIKE"/>
    <property type="match status" value="1"/>
</dbReference>
<accession>A0A8K1DB16</accession>
<evidence type="ECO:0000313" key="2">
    <source>
        <dbReference type="EMBL" id="TRZ08472.1"/>
    </source>
</evidence>
<keyword evidence="3" id="KW-1185">Reference proteome</keyword>
<proteinExistence type="predicted"/>
<evidence type="ECO:0000313" key="3">
    <source>
        <dbReference type="Proteomes" id="UP000796761"/>
    </source>
</evidence>